<evidence type="ECO:0000256" key="1">
    <source>
        <dbReference type="SAM" id="Phobius"/>
    </source>
</evidence>
<gene>
    <name evidence="4" type="ORF">DKW60_20530</name>
</gene>
<protein>
    <submittedName>
        <fullName evidence="4">Cytochrome C</fullName>
    </submittedName>
</protein>
<evidence type="ECO:0000313" key="5">
    <source>
        <dbReference type="Proteomes" id="UP000245539"/>
    </source>
</evidence>
<evidence type="ECO:0000259" key="3">
    <source>
        <dbReference type="Pfam" id="PF13435"/>
    </source>
</evidence>
<accession>A0A317C1S2</accession>
<name>A0A317C1S2_9GAMM</name>
<dbReference type="InterPro" id="IPR036280">
    <property type="entry name" value="Multihaem_cyt_sf"/>
</dbReference>
<keyword evidence="1" id="KW-0812">Transmembrane</keyword>
<dbReference type="InterPro" id="IPR024673">
    <property type="entry name" value="Octahem_Cyt_c"/>
</dbReference>
<evidence type="ECO:0000256" key="2">
    <source>
        <dbReference type="SAM" id="SignalP"/>
    </source>
</evidence>
<dbReference type="Pfam" id="PF11783">
    <property type="entry name" value="Cytochrome_cB"/>
    <property type="match status" value="1"/>
</dbReference>
<organism evidence="4 5">
    <name type="scientific">Leucothrix pacifica</name>
    <dbReference type="NCBI Taxonomy" id="1247513"/>
    <lineage>
        <taxon>Bacteria</taxon>
        <taxon>Pseudomonadati</taxon>
        <taxon>Pseudomonadota</taxon>
        <taxon>Gammaproteobacteria</taxon>
        <taxon>Thiotrichales</taxon>
        <taxon>Thiotrichaceae</taxon>
        <taxon>Leucothrix</taxon>
    </lineage>
</organism>
<reference evidence="4 5" key="1">
    <citation type="submission" date="2018-05" db="EMBL/GenBank/DDBJ databases">
        <title>Leucothrix arctica sp. nov., isolated from Arctic seawater.</title>
        <authorList>
            <person name="Choi A."/>
            <person name="Baek K."/>
        </authorList>
    </citation>
    <scope>NUCLEOTIDE SEQUENCE [LARGE SCALE GENOMIC DNA]</scope>
    <source>
        <strain evidence="4 5">JCM 18388</strain>
    </source>
</reference>
<keyword evidence="5" id="KW-1185">Reference proteome</keyword>
<dbReference type="Proteomes" id="UP000245539">
    <property type="component" value="Unassembled WGS sequence"/>
</dbReference>
<dbReference type="EMBL" id="QGKM01000083">
    <property type="protein sequence ID" value="PWQ92575.1"/>
    <property type="molecule type" value="Genomic_DNA"/>
</dbReference>
<feature type="chain" id="PRO_5016437370" evidence="2">
    <location>
        <begin position="21"/>
        <end position="540"/>
    </location>
</feature>
<keyword evidence="1" id="KW-1133">Transmembrane helix</keyword>
<dbReference type="Pfam" id="PF13435">
    <property type="entry name" value="Cytochrome_C554"/>
    <property type="match status" value="1"/>
</dbReference>
<feature type="signal peptide" evidence="2">
    <location>
        <begin position="1"/>
        <end position="20"/>
    </location>
</feature>
<feature type="transmembrane region" description="Helical" evidence="1">
    <location>
        <begin position="511"/>
        <end position="533"/>
    </location>
</feature>
<dbReference type="PIRSF" id="PIRSF039014">
    <property type="entry name" value="OTR_cyc"/>
    <property type="match status" value="1"/>
</dbReference>
<dbReference type="RefSeq" id="WP_109839535.1">
    <property type="nucleotide sequence ID" value="NZ_QGKM01000083.1"/>
</dbReference>
<dbReference type="InterPro" id="IPR023155">
    <property type="entry name" value="Cyt_c-552/4"/>
</dbReference>
<dbReference type="SUPFAM" id="SSF48695">
    <property type="entry name" value="Multiheme cytochromes"/>
    <property type="match status" value="1"/>
</dbReference>
<proteinExistence type="predicted"/>
<dbReference type="OrthoDB" id="9788513at2"/>
<keyword evidence="2" id="KW-0732">Signal</keyword>
<dbReference type="AlphaFoldDB" id="A0A317C1S2"/>
<keyword evidence="1" id="KW-0472">Membrane</keyword>
<evidence type="ECO:0000313" key="4">
    <source>
        <dbReference type="EMBL" id="PWQ92575.1"/>
    </source>
</evidence>
<sequence length="540" mass="59589">MKFKHSLILMLTLCFSTAYADSSTPKPATAPKHASTSTADHSQFEILKQAFKSGPELTAACLTCHTEASHQVKQSLHWKWEYKHPETGQMLGKKHVINSFCGNVASNEPRCTSCHVGYDWKDMSKEPPAEDNKVDCVVCHDTTGTYSKWPTGAGHPLYEPTVSKGVTVMPPDLSKVAQSVGLPERENCGSCHFFGGGADNVKHGDLSTALLTPDKHTDVHMAADGLNFACTTCHVSTEHQIEGSRYAVNTHDDGKKKPGERRDVATCESCHSNKPHPDNTLKHVKLNNHTEKVACQTCHIPEFAKGGVATKTSWRWSEAGKLKDGKPYSEEGYTQGNGEHLHTYLSTKGKFEYGEDVVPHYAWFDGQVEYNLLSEKIDPSKVVEVNKINGSAADSDSRIWPFKRMEGSQAYDKINKTLVMNNVWGPTTDTAFWTNFDWAKAIQAGMDAIDAEYSGEFGFVDTYMYWPITHMVAPKDEALDCADCHSDNGRLADIKGVYMPGQSKNATLDKLGMLAVILTILGVLGHGLIRLFLNKRGKQS</sequence>
<comment type="caution">
    <text evidence="4">The sequence shown here is derived from an EMBL/GenBank/DDBJ whole genome shotgun (WGS) entry which is preliminary data.</text>
</comment>
<dbReference type="Gene3D" id="1.10.1130.10">
    <property type="entry name" value="Flavocytochrome C3, Chain A"/>
    <property type="match status" value="1"/>
</dbReference>
<feature type="domain" description="Cytochrome c-552/4" evidence="3">
    <location>
        <begin position="60"/>
        <end position="140"/>
    </location>
</feature>
<dbReference type="NCBIfam" id="TIGR04315">
    <property type="entry name" value="octaheme_Shew"/>
    <property type="match status" value="1"/>
</dbReference>